<keyword evidence="2" id="KW-0503">Monooxygenase</keyword>
<proteinExistence type="predicted"/>
<dbReference type="RefSeq" id="WP_014201011.1">
    <property type="nucleotide sequence ID" value="NC_016599.1"/>
</dbReference>
<dbReference type="AlphaFoldDB" id="G8R0X9"/>
<dbReference type="GO" id="GO:0004497">
    <property type="term" value="F:monooxygenase activity"/>
    <property type="evidence" value="ECO:0007669"/>
    <property type="project" value="UniProtKB-KW"/>
</dbReference>
<sequence length="379" mass="42271">MDIAIVGGGITGLTTALALNKLGISCKVYERAPKLNEVGAGIWLQPNAMKVMDWIGIGDSLREIGMSVAKAEITNPQLIPIRKSTQGMITDPNGNSIIAIHRARLQQILFDALPSDTVQLGMDYQKHEEVNGKVKIHFSESEKNCDILLAGDGLNSRVRKQLFPNSETRYSGQTSWRGVVKTILPKGLEGAGYEAWGKGIRFGLSQISPNEVYWFAVCNAPQNQNDNRVTLKADLKKMFIDFHPFVKELIQETPLEQIIRTDISDLKRLPKWHSKNVCLIGDAAHATTPNMGQGACQGVEDAYYISNILAQESDAAAFERFESERRRKVDFVVNNSYRFGSMAHNGFGQILMKTIMKLTPEKVLENQMNSLYNLKPSYH</sequence>
<evidence type="ECO:0000313" key="4">
    <source>
        <dbReference type="EMBL" id="AEV31650.1"/>
    </source>
</evidence>
<gene>
    <name evidence="4" type="ordered locus">Oweho_0636</name>
</gene>
<dbReference type="PANTHER" id="PTHR13789:SF309">
    <property type="entry name" value="PUTATIVE (AFU_ORTHOLOGUE AFUA_6G14510)-RELATED"/>
    <property type="match status" value="1"/>
</dbReference>
<dbReference type="GO" id="GO:0071949">
    <property type="term" value="F:FAD binding"/>
    <property type="evidence" value="ECO:0007669"/>
    <property type="project" value="InterPro"/>
</dbReference>
<evidence type="ECO:0000259" key="3">
    <source>
        <dbReference type="Pfam" id="PF01494"/>
    </source>
</evidence>
<dbReference type="PRINTS" id="PR00420">
    <property type="entry name" value="RNGMNOXGNASE"/>
</dbReference>
<accession>G8R0X9</accession>
<dbReference type="Pfam" id="PF01494">
    <property type="entry name" value="FAD_binding_3"/>
    <property type="match status" value="1"/>
</dbReference>
<dbReference type="SUPFAM" id="SSF51905">
    <property type="entry name" value="FAD/NAD(P)-binding domain"/>
    <property type="match status" value="1"/>
</dbReference>
<evidence type="ECO:0000256" key="2">
    <source>
        <dbReference type="ARBA" id="ARBA00023033"/>
    </source>
</evidence>
<dbReference type="InterPro" id="IPR002938">
    <property type="entry name" value="FAD-bd"/>
</dbReference>
<evidence type="ECO:0000313" key="5">
    <source>
        <dbReference type="Proteomes" id="UP000005631"/>
    </source>
</evidence>
<feature type="domain" description="FAD-binding" evidence="3">
    <location>
        <begin position="2"/>
        <end position="334"/>
    </location>
</feature>
<dbReference type="Gene3D" id="3.50.50.60">
    <property type="entry name" value="FAD/NAD(P)-binding domain"/>
    <property type="match status" value="1"/>
</dbReference>
<dbReference type="eggNOG" id="COG0654">
    <property type="taxonomic scope" value="Bacteria"/>
</dbReference>
<name>G8R0X9_OWEHD</name>
<dbReference type="PANTHER" id="PTHR13789">
    <property type="entry name" value="MONOOXYGENASE"/>
    <property type="match status" value="1"/>
</dbReference>
<dbReference type="STRING" id="926562.Oweho_0636"/>
<dbReference type="OrthoDB" id="9766816at2"/>
<dbReference type="InterPro" id="IPR050493">
    <property type="entry name" value="FAD-dep_Monooxygenase_BioMet"/>
</dbReference>
<keyword evidence="1" id="KW-0560">Oxidoreductase</keyword>
<dbReference type="Proteomes" id="UP000005631">
    <property type="component" value="Chromosome"/>
</dbReference>
<dbReference type="InterPro" id="IPR036188">
    <property type="entry name" value="FAD/NAD-bd_sf"/>
</dbReference>
<dbReference type="EMBL" id="CP003156">
    <property type="protein sequence ID" value="AEV31650.1"/>
    <property type="molecule type" value="Genomic_DNA"/>
</dbReference>
<dbReference type="KEGG" id="oho:Oweho_0636"/>
<organism evidence="4 5">
    <name type="scientific">Owenweeksia hongkongensis (strain DSM 17368 / CIP 108786 / JCM 12287 / NRRL B-23963 / UST20020801)</name>
    <dbReference type="NCBI Taxonomy" id="926562"/>
    <lineage>
        <taxon>Bacteria</taxon>
        <taxon>Pseudomonadati</taxon>
        <taxon>Bacteroidota</taxon>
        <taxon>Flavobacteriia</taxon>
        <taxon>Flavobacteriales</taxon>
        <taxon>Owenweeksiaceae</taxon>
        <taxon>Owenweeksia</taxon>
    </lineage>
</organism>
<keyword evidence="5" id="KW-1185">Reference proteome</keyword>
<dbReference type="HOGENOM" id="CLU_009665_19_5_10"/>
<protein>
    <submittedName>
        <fullName evidence="4">2-polyprenyl-6-methoxyphenol hydroxylase-like oxidoreductase</fullName>
    </submittedName>
</protein>
<reference evidence="4 5" key="1">
    <citation type="journal article" date="2012" name="Stand. Genomic Sci.">
        <title>Genome sequence of the orange-pigmented seawater bacterium Owenweeksia hongkongensis type strain (UST20020801(T)).</title>
        <authorList>
            <person name="Riedel T."/>
            <person name="Held B."/>
            <person name="Nolan M."/>
            <person name="Lucas S."/>
            <person name="Lapidus A."/>
            <person name="Tice H."/>
            <person name="Del Rio T.G."/>
            <person name="Cheng J.F."/>
            <person name="Han C."/>
            <person name="Tapia R."/>
            <person name="Goodwin L.A."/>
            <person name="Pitluck S."/>
            <person name="Liolios K."/>
            <person name="Mavromatis K."/>
            <person name="Pagani I."/>
            <person name="Ivanova N."/>
            <person name="Mikhailova N."/>
            <person name="Pati A."/>
            <person name="Chen A."/>
            <person name="Palaniappan K."/>
            <person name="Rohde M."/>
            <person name="Tindall B.J."/>
            <person name="Detter J.C."/>
            <person name="Goker M."/>
            <person name="Woyke T."/>
            <person name="Bristow J."/>
            <person name="Eisen J.A."/>
            <person name="Markowitz V."/>
            <person name="Hugenholtz P."/>
            <person name="Klenk H.P."/>
            <person name="Kyrpides N.C."/>
        </authorList>
    </citation>
    <scope>NUCLEOTIDE SEQUENCE</scope>
    <source>
        <strain evidence="5">DSM 17368 / JCM 12287 / NRRL B-23963</strain>
    </source>
</reference>
<evidence type="ECO:0000256" key="1">
    <source>
        <dbReference type="ARBA" id="ARBA00023002"/>
    </source>
</evidence>